<dbReference type="EMBL" id="FTNK01000002">
    <property type="protein sequence ID" value="SIQ53560.1"/>
    <property type="molecule type" value="Genomic_DNA"/>
</dbReference>
<keyword evidence="1" id="KW-0472">Membrane</keyword>
<organism evidence="2 3">
    <name type="scientific">Paenibacillus macquariensis</name>
    <dbReference type="NCBI Taxonomy" id="948756"/>
    <lineage>
        <taxon>Bacteria</taxon>
        <taxon>Bacillati</taxon>
        <taxon>Bacillota</taxon>
        <taxon>Bacilli</taxon>
        <taxon>Bacillales</taxon>
        <taxon>Paenibacillaceae</taxon>
        <taxon>Paenibacillus</taxon>
    </lineage>
</organism>
<feature type="transmembrane region" description="Helical" evidence="1">
    <location>
        <begin position="7"/>
        <end position="24"/>
    </location>
</feature>
<evidence type="ECO:0008006" key="4">
    <source>
        <dbReference type="Google" id="ProtNLM"/>
    </source>
</evidence>
<evidence type="ECO:0000256" key="1">
    <source>
        <dbReference type="SAM" id="Phobius"/>
    </source>
</evidence>
<sequence length="100" mass="10825">MITIRNLIIGTTIGVIIALFLGLVSDWELAIKVTGGIGVISLLLAGVLSGFFMIGDRTRAANHSFETTADRELRSKYSSVLFLFGLPFIITAILINLITQ</sequence>
<keyword evidence="3" id="KW-1185">Reference proteome</keyword>
<name>A0ABY1JPF6_9BACL</name>
<proteinExistence type="predicted"/>
<evidence type="ECO:0000313" key="3">
    <source>
        <dbReference type="Proteomes" id="UP000186666"/>
    </source>
</evidence>
<dbReference type="Proteomes" id="UP000186666">
    <property type="component" value="Unassembled WGS sequence"/>
</dbReference>
<evidence type="ECO:0000313" key="2">
    <source>
        <dbReference type="EMBL" id="SIQ53560.1"/>
    </source>
</evidence>
<protein>
    <recommendedName>
        <fullName evidence="4">DUF5316 domain-containing protein</fullName>
    </recommendedName>
</protein>
<dbReference type="Pfam" id="PF17247">
    <property type="entry name" value="DUF5316"/>
    <property type="match status" value="1"/>
</dbReference>
<feature type="transmembrane region" description="Helical" evidence="1">
    <location>
        <begin position="30"/>
        <end position="54"/>
    </location>
</feature>
<gene>
    <name evidence="2" type="ORF">SAMN05421578_102461</name>
</gene>
<keyword evidence="1" id="KW-0812">Transmembrane</keyword>
<accession>A0ABY1JPF6</accession>
<feature type="transmembrane region" description="Helical" evidence="1">
    <location>
        <begin position="80"/>
        <end position="99"/>
    </location>
</feature>
<keyword evidence="1" id="KW-1133">Transmembrane helix</keyword>
<comment type="caution">
    <text evidence="2">The sequence shown here is derived from an EMBL/GenBank/DDBJ whole genome shotgun (WGS) entry which is preliminary data.</text>
</comment>
<dbReference type="RefSeq" id="WP_068581519.1">
    <property type="nucleotide sequence ID" value="NZ_FTNK01000002.1"/>
</dbReference>
<dbReference type="InterPro" id="IPR035167">
    <property type="entry name" value="DUF5316"/>
</dbReference>
<reference evidence="2 3" key="1">
    <citation type="submission" date="2017-01" db="EMBL/GenBank/DDBJ databases">
        <authorList>
            <person name="Varghese N."/>
            <person name="Submissions S."/>
        </authorList>
    </citation>
    <scope>NUCLEOTIDE SEQUENCE [LARGE SCALE GENOMIC DNA]</scope>
    <source>
        <strain evidence="2 3">ATCC 23464</strain>
    </source>
</reference>